<evidence type="ECO:0000313" key="1">
    <source>
        <dbReference type="EMBL" id="KAK7249734.1"/>
    </source>
</evidence>
<comment type="caution">
    <text evidence="1">The sequence shown here is derived from an EMBL/GenBank/DDBJ whole genome shotgun (WGS) entry which is preliminary data.</text>
</comment>
<dbReference type="Pfam" id="PF10294">
    <property type="entry name" value="Methyltransf_16"/>
    <property type="match status" value="1"/>
</dbReference>
<dbReference type="InterPro" id="IPR029063">
    <property type="entry name" value="SAM-dependent_MTases_sf"/>
</dbReference>
<dbReference type="SUPFAM" id="SSF53335">
    <property type="entry name" value="S-adenosyl-L-methionine-dependent methyltransferases"/>
    <property type="match status" value="1"/>
</dbReference>
<dbReference type="KEGG" id="aaf:AURANDRAFT_63798"/>
<dbReference type="InterPro" id="IPR019410">
    <property type="entry name" value="Methyltransf_16"/>
</dbReference>
<organism evidence="1 2">
    <name type="scientific">Aureococcus anophagefferens</name>
    <name type="common">Harmful bloom alga</name>
    <dbReference type="NCBI Taxonomy" id="44056"/>
    <lineage>
        <taxon>Eukaryota</taxon>
        <taxon>Sar</taxon>
        <taxon>Stramenopiles</taxon>
        <taxon>Ochrophyta</taxon>
        <taxon>Pelagophyceae</taxon>
        <taxon>Pelagomonadales</taxon>
        <taxon>Pelagomonadaceae</taxon>
        <taxon>Aureococcus</taxon>
    </lineage>
</organism>
<gene>
    <name evidence="1" type="primary">VCPKMT</name>
    <name evidence="1" type="ORF">SO694_00004533</name>
</gene>
<dbReference type="PANTHER" id="PTHR14614:SF98">
    <property type="entry name" value="S-ADENOSYL-L-METHIONINE-DEPENDENT METHYLTRANSFERASES SUPERFAMILY PROTEIN"/>
    <property type="match status" value="1"/>
</dbReference>
<dbReference type="Proteomes" id="UP001363151">
    <property type="component" value="Unassembled WGS sequence"/>
</dbReference>
<accession>A0ABR1G9S9</accession>
<dbReference type="PANTHER" id="PTHR14614">
    <property type="entry name" value="HEPATOCELLULAR CARCINOMA-ASSOCIATED ANTIGEN"/>
    <property type="match status" value="1"/>
</dbReference>
<evidence type="ECO:0000313" key="2">
    <source>
        <dbReference type="Proteomes" id="UP001363151"/>
    </source>
</evidence>
<dbReference type="CDD" id="cd02440">
    <property type="entry name" value="AdoMet_MTases"/>
    <property type="match status" value="1"/>
</dbReference>
<proteinExistence type="predicted"/>
<keyword evidence="2" id="KW-1185">Reference proteome</keyword>
<sequence length="270" mass="29272">MADFEDQDWKPGALNLRREVHVRTTSKTYVVTQDANSSEPGAMLWEVSIIVAKLLDAGALGDDADLAGRAVLELGAGCAVAGMAYALRGARVTFTDLPALCGHVRDNVARNLGPDGYRVVPYDWCDGRPATLVGEAFDVVLGTDCVYHAHLVEPFLDALDAVAGPRTTVVLAFERRDEAVLAAFERGLRDMFKCRPLLSTKKLRAILGDDVLLRPADDGGEPDARWLSILVCKKRKSYRGDRSRRARADGGAKAAFDATRAAFLAERGLD</sequence>
<reference evidence="1 2" key="1">
    <citation type="submission" date="2024-03" db="EMBL/GenBank/DDBJ databases">
        <title>Aureococcus anophagefferens CCMP1851 and Kratosvirus quantuckense: Draft genome of a second virus-susceptible host strain in the model system.</title>
        <authorList>
            <person name="Chase E."/>
            <person name="Truchon A.R."/>
            <person name="Schepens W."/>
            <person name="Wilhelm S.W."/>
        </authorList>
    </citation>
    <scope>NUCLEOTIDE SEQUENCE [LARGE SCALE GENOMIC DNA]</scope>
    <source>
        <strain evidence="1 2">CCMP1851</strain>
    </source>
</reference>
<protein>
    <submittedName>
        <fullName evidence="1">Lysine N-methyltransferase</fullName>
    </submittedName>
</protein>
<name>A0ABR1G9S9_AURAN</name>
<dbReference type="Gene3D" id="3.40.50.150">
    <property type="entry name" value="Vaccinia Virus protein VP39"/>
    <property type="match status" value="1"/>
</dbReference>
<dbReference type="EMBL" id="JBBJCI010000040">
    <property type="protein sequence ID" value="KAK7249734.1"/>
    <property type="molecule type" value="Genomic_DNA"/>
</dbReference>